<feature type="non-terminal residue" evidence="1">
    <location>
        <position position="1"/>
    </location>
</feature>
<accession>A0AAJ0I036</accession>
<dbReference type="AlphaFoldDB" id="A0AAJ0I036"/>
<keyword evidence="2" id="KW-1185">Reference proteome</keyword>
<evidence type="ECO:0000313" key="2">
    <source>
        <dbReference type="Proteomes" id="UP001285908"/>
    </source>
</evidence>
<gene>
    <name evidence="1" type="ORF">B0T23DRAFT_324162</name>
</gene>
<protein>
    <submittedName>
        <fullName evidence="1">Uncharacterized protein</fullName>
    </submittedName>
</protein>
<reference evidence="1 2" key="1">
    <citation type="journal article" date="2023" name="Mol. Phylogenet. Evol.">
        <title>Genome-scale phylogeny and comparative genomics of the fungal order Sordariales.</title>
        <authorList>
            <person name="Hensen N."/>
            <person name="Bonometti L."/>
            <person name="Westerberg I."/>
            <person name="Brannstrom I.O."/>
            <person name="Guillou S."/>
            <person name="Cros-Aarteil S."/>
            <person name="Calhoun S."/>
            <person name="Haridas S."/>
            <person name="Kuo A."/>
            <person name="Mondo S."/>
            <person name="Pangilinan J."/>
            <person name="Riley R."/>
            <person name="LaButti K."/>
            <person name="Andreopoulos B."/>
            <person name="Lipzen A."/>
            <person name="Chen C."/>
            <person name="Yan M."/>
            <person name="Daum C."/>
            <person name="Ng V."/>
            <person name="Clum A."/>
            <person name="Steindorff A."/>
            <person name="Ohm R.A."/>
            <person name="Martin F."/>
            <person name="Silar P."/>
            <person name="Natvig D.O."/>
            <person name="Lalanne C."/>
            <person name="Gautier V."/>
            <person name="Ament-Velasquez S.L."/>
            <person name="Kruys A."/>
            <person name="Hutchinson M.I."/>
            <person name="Powell A.J."/>
            <person name="Barry K."/>
            <person name="Miller A.N."/>
            <person name="Grigoriev I.V."/>
            <person name="Debuchy R."/>
            <person name="Gladieux P."/>
            <person name="Hiltunen Thoren M."/>
            <person name="Johannesson H."/>
        </authorList>
    </citation>
    <scope>NUCLEOTIDE SEQUENCE [LARGE SCALE GENOMIC DNA]</scope>
    <source>
        <strain evidence="1 2">FGSC 10403</strain>
    </source>
</reference>
<organism evidence="1 2">
    <name type="scientific">Neurospora hispaniola</name>
    <dbReference type="NCBI Taxonomy" id="588809"/>
    <lineage>
        <taxon>Eukaryota</taxon>
        <taxon>Fungi</taxon>
        <taxon>Dikarya</taxon>
        <taxon>Ascomycota</taxon>
        <taxon>Pezizomycotina</taxon>
        <taxon>Sordariomycetes</taxon>
        <taxon>Sordariomycetidae</taxon>
        <taxon>Sordariales</taxon>
        <taxon>Sordariaceae</taxon>
        <taxon>Neurospora</taxon>
    </lineage>
</organism>
<comment type="caution">
    <text evidence="1">The sequence shown here is derived from an EMBL/GenBank/DDBJ whole genome shotgun (WGS) entry which is preliminary data.</text>
</comment>
<sequence>LNSKGSINKSYIIRLLFIRLEELAPNNRQLPIVIRIAPTSMAANNINSSTLYSLLRLLISKTSIILPNLSPNDLASL</sequence>
<dbReference type="EMBL" id="JAULSX010000008">
    <property type="protein sequence ID" value="KAK3486445.1"/>
    <property type="molecule type" value="Genomic_DNA"/>
</dbReference>
<proteinExistence type="predicted"/>
<dbReference type="GeneID" id="87873020"/>
<dbReference type="RefSeq" id="XP_062689002.1">
    <property type="nucleotide sequence ID" value="XM_062835398.1"/>
</dbReference>
<dbReference type="Proteomes" id="UP001285908">
    <property type="component" value="Unassembled WGS sequence"/>
</dbReference>
<name>A0AAJ0I036_9PEZI</name>
<evidence type="ECO:0000313" key="1">
    <source>
        <dbReference type="EMBL" id="KAK3486445.1"/>
    </source>
</evidence>